<protein>
    <submittedName>
        <fullName evidence="3">Uncharacterized protein</fullName>
    </submittedName>
</protein>
<evidence type="ECO:0000256" key="1">
    <source>
        <dbReference type="SAM" id="MobiDB-lite"/>
    </source>
</evidence>
<dbReference type="OrthoDB" id="5373857at2759"/>
<dbReference type="EMBL" id="MCFA01000054">
    <property type="protein sequence ID" value="ORY12085.1"/>
    <property type="molecule type" value="Genomic_DNA"/>
</dbReference>
<feature type="compositionally biased region" description="Basic and acidic residues" evidence="1">
    <location>
        <begin position="76"/>
        <end position="88"/>
    </location>
</feature>
<keyword evidence="2" id="KW-0472">Membrane</keyword>
<feature type="transmembrane region" description="Helical" evidence="2">
    <location>
        <begin position="6"/>
        <end position="24"/>
    </location>
</feature>
<evidence type="ECO:0000256" key="2">
    <source>
        <dbReference type="SAM" id="Phobius"/>
    </source>
</evidence>
<reference evidence="3 4" key="1">
    <citation type="submission" date="2016-07" db="EMBL/GenBank/DDBJ databases">
        <title>Pervasive Adenine N6-methylation of Active Genes in Fungi.</title>
        <authorList>
            <consortium name="DOE Joint Genome Institute"/>
            <person name="Mondo S.J."/>
            <person name="Dannebaum R.O."/>
            <person name="Kuo R.C."/>
            <person name="Labutti K."/>
            <person name="Haridas S."/>
            <person name="Kuo A."/>
            <person name="Salamov A."/>
            <person name="Ahrendt S.R."/>
            <person name="Lipzen A."/>
            <person name="Sullivan W."/>
            <person name="Andreopoulos W.B."/>
            <person name="Clum A."/>
            <person name="Lindquist E."/>
            <person name="Daum C."/>
            <person name="Ramamoorthy G.K."/>
            <person name="Gryganskyi A."/>
            <person name="Culley D."/>
            <person name="Magnuson J.K."/>
            <person name="James T.Y."/>
            <person name="O'Malley M.A."/>
            <person name="Stajich J.E."/>
            <person name="Spatafora J.W."/>
            <person name="Visel A."/>
            <person name="Grigoriev I.V."/>
        </authorList>
    </citation>
    <scope>NUCLEOTIDE SEQUENCE [LARGE SCALE GENOMIC DNA]</scope>
    <source>
        <strain evidence="3 4">CBS 115471</strain>
    </source>
</reference>
<keyword evidence="4" id="KW-1185">Reference proteome</keyword>
<dbReference type="AlphaFoldDB" id="A0A1Y1ZQJ4"/>
<keyword evidence="2" id="KW-0812">Transmembrane</keyword>
<evidence type="ECO:0000313" key="4">
    <source>
        <dbReference type="Proteomes" id="UP000193144"/>
    </source>
</evidence>
<evidence type="ECO:0000313" key="3">
    <source>
        <dbReference type="EMBL" id="ORY12085.1"/>
    </source>
</evidence>
<organism evidence="3 4">
    <name type="scientific">Clohesyomyces aquaticus</name>
    <dbReference type="NCBI Taxonomy" id="1231657"/>
    <lineage>
        <taxon>Eukaryota</taxon>
        <taxon>Fungi</taxon>
        <taxon>Dikarya</taxon>
        <taxon>Ascomycota</taxon>
        <taxon>Pezizomycotina</taxon>
        <taxon>Dothideomycetes</taxon>
        <taxon>Pleosporomycetidae</taxon>
        <taxon>Pleosporales</taxon>
        <taxon>Lindgomycetaceae</taxon>
        <taxon>Clohesyomyces</taxon>
    </lineage>
</organism>
<keyword evidence="2" id="KW-1133">Transmembrane helix</keyword>
<gene>
    <name evidence="3" type="ORF">BCR34DRAFT_600841</name>
</gene>
<comment type="caution">
    <text evidence="3">The sequence shown here is derived from an EMBL/GenBank/DDBJ whole genome shotgun (WGS) entry which is preliminary data.</text>
</comment>
<proteinExistence type="predicted"/>
<dbReference type="Proteomes" id="UP000193144">
    <property type="component" value="Unassembled WGS sequence"/>
</dbReference>
<accession>A0A1Y1ZQJ4</accession>
<sequence length="107" mass="11539">MVPKVFFAGGAVGFGYYLWVRSYWFPNPYKTQATQNVEGRFVAGGGHPTHTPGGGTPHGPSTEARNINGTGVGTQHHADHVADQRGDDAGVWPKKFYETQLGQPKGK</sequence>
<feature type="region of interest" description="Disordered" evidence="1">
    <location>
        <begin position="42"/>
        <end position="107"/>
    </location>
</feature>
<feature type="compositionally biased region" description="Gly residues" evidence="1">
    <location>
        <begin position="42"/>
        <end position="57"/>
    </location>
</feature>
<name>A0A1Y1ZQJ4_9PLEO</name>